<evidence type="ECO:0000256" key="1">
    <source>
        <dbReference type="SAM" id="MobiDB-lite"/>
    </source>
</evidence>
<proteinExistence type="predicted"/>
<dbReference type="SMART" id="SM00595">
    <property type="entry name" value="MADF"/>
    <property type="match status" value="1"/>
</dbReference>
<feature type="region of interest" description="Disordered" evidence="1">
    <location>
        <begin position="91"/>
        <end position="110"/>
    </location>
</feature>
<keyword evidence="3" id="KW-1185">Reference proteome</keyword>
<reference evidence="2 3" key="1">
    <citation type="journal article" date="2017" name="G3 (Bethesda)">
        <title>The Physical Genome Mapping of Anopheles albimanus Corrected Scaffold Misassemblies and Identified Interarm Rearrangements in Genus Anopheles.</title>
        <authorList>
            <person name="Artemov G.N."/>
            <person name="Peery A.N."/>
            <person name="Jiang X."/>
            <person name="Tu Z."/>
            <person name="Stegniy V.N."/>
            <person name="Sharakhova M.V."/>
            <person name="Sharakhov I.V."/>
        </authorList>
    </citation>
    <scope>NUCLEOTIDE SEQUENCE [LARGE SCALE GENOMIC DNA]</scope>
    <source>
        <strain evidence="2 3">ALBI9_A</strain>
    </source>
</reference>
<feature type="region of interest" description="Disordered" evidence="1">
    <location>
        <begin position="207"/>
        <end position="238"/>
    </location>
</feature>
<protein>
    <submittedName>
        <fullName evidence="2">MADF domain-containing protein</fullName>
    </submittedName>
</protein>
<sequence length="238" mass="26665">MAGSAELIKLVKQFRLLYDPSDENFTDEAKRDEAWTNIAMLINSTREEVERQWKILEGTFKQCKNREVTMSWMWYNEMVFLDNYLPKSPKTEPESDLVVTNPTGSTGAASVCKASQSKPFIARTTSVPGMGPSVQSRSVPGAKLNSFNQTENHSLEPSYEPEDVSSGFCDQNAAVEEIGNRSVMQMQDPVRSPSLSLQQPECAIKQEGPEELPTTVTNGNTLQRVLERNKIPSRLSQR</sequence>
<dbReference type="Pfam" id="PF10545">
    <property type="entry name" value="MADF_DNA_bdg"/>
    <property type="match status" value="1"/>
</dbReference>
<evidence type="ECO:0000313" key="3">
    <source>
        <dbReference type="Proteomes" id="UP000069272"/>
    </source>
</evidence>
<reference evidence="2" key="2">
    <citation type="submission" date="2022-08" db="UniProtKB">
        <authorList>
            <consortium name="EnsemblMetazoa"/>
        </authorList>
    </citation>
    <scope>IDENTIFICATION</scope>
    <source>
        <strain evidence="2">STECLA/ALBI9_A</strain>
    </source>
</reference>
<accession>A0A182F0S1</accession>
<dbReference type="VEuPathDB" id="VectorBase:AALB20_036605"/>
<dbReference type="InterPro" id="IPR039353">
    <property type="entry name" value="TF_Adf1"/>
</dbReference>
<dbReference type="GO" id="GO:0006357">
    <property type="term" value="P:regulation of transcription by RNA polymerase II"/>
    <property type="evidence" value="ECO:0007669"/>
    <property type="project" value="TreeGrafter"/>
</dbReference>
<organism evidence="2 3">
    <name type="scientific">Anopheles albimanus</name>
    <name type="common">New world malaria mosquito</name>
    <dbReference type="NCBI Taxonomy" id="7167"/>
    <lineage>
        <taxon>Eukaryota</taxon>
        <taxon>Metazoa</taxon>
        <taxon>Ecdysozoa</taxon>
        <taxon>Arthropoda</taxon>
        <taxon>Hexapoda</taxon>
        <taxon>Insecta</taxon>
        <taxon>Pterygota</taxon>
        <taxon>Neoptera</taxon>
        <taxon>Endopterygota</taxon>
        <taxon>Diptera</taxon>
        <taxon>Nematocera</taxon>
        <taxon>Culicoidea</taxon>
        <taxon>Culicidae</taxon>
        <taxon>Anophelinae</taxon>
        <taxon>Anopheles</taxon>
    </lineage>
</organism>
<dbReference type="GO" id="GO:0005667">
    <property type="term" value="C:transcription regulator complex"/>
    <property type="evidence" value="ECO:0007669"/>
    <property type="project" value="TreeGrafter"/>
</dbReference>
<dbReference type="Proteomes" id="UP000069272">
    <property type="component" value="Chromosome 2L"/>
</dbReference>
<dbReference type="InterPro" id="IPR006578">
    <property type="entry name" value="MADF-dom"/>
</dbReference>
<dbReference type="PROSITE" id="PS51029">
    <property type="entry name" value="MADF"/>
    <property type="match status" value="1"/>
</dbReference>
<name>A0A182F0S1_ANOAL</name>
<dbReference type="AlphaFoldDB" id="A0A182F0S1"/>
<dbReference type="EnsemblMetazoa" id="AALB000044-RA">
    <property type="protein sequence ID" value="AALB000044-PA"/>
    <property type="gene ID" value="AALB000044"/>
</dbReference>
<dbReference type="PANTHER" id="PTHR12243">
    <property type="entry name" value="MADF DOMAIN TRANSCRIPTION FACTOR"/>
    <property type="match status" value="1"/>
</dbReference>
<dbReference type="VEuPathDB" id="VectorBase:AALB000044"/>
<feature type="compositionally biased region" description="Polar residues" evidence="1">
    <location>
        <begin position="98"/>
        <end position="110"/>
    </location>
</feature>
<feature type="compositionally biased region" description="Polar residues" evidence="1">
    <location>
        <begin position="214"/>
        <end position="223"/>
    </location>
</feature>
<evidence type="ECO:0000313" key="2">
    <source>
        <dbReference type="EnsemblMetazoa" id="AALB000044-PA"/>
    </source>
</evidence>
<dbReference type="GO" id="GO:0005634">
    <property type="term" value="C:nucleus"/>
    <property type="evidence" value="ECO:0007669"/>
    <property type="project" value="TreeGrafter"/>
</dbReference>
<dbReference type="PANTHER" id="PTHR12243:SF67">
    <property type="entry name" value="COREPRESSOR OF PANGOLIN, ISOFORM A-RELATED"/>
    <property type="match status" value="1"/>
</dbReference>